<dbReference type="InterPro" id="IPR006972">
    <property type="entry name" value="BipB-like_C"/>
</dbReference>
<dbReference type="EMBL" id="OBKZ01000045">
    <property type="protein sequence ID" value="SOB54264.1"/>
    <property type="molecule type" value="Genomic_DNA"/>
</dbReference>
<dbReference type="Pfam" id="PF04888">
    <property type="entry name" value="SseC"/>
    <property type="match status" value="1"/>
</dbReference>
<keyword evidence="2" id="KW-1043">Host membrane</keyword>
<dbReference type="RefSeq" id="WP_097192610.1">
    <property type="nucleotide sequence ID" value="NZ_OBKZ01000045.1"/>
</dbReference>
<evidence type="ECO:0000313" key="9">
    <source>
        <dbReference type="EMBL" id="SOB54264.1"/>
    </source>
</evidence>
<feature type="domain" description="Translocator protein BipB-like C-terminal" evidence="8">
    <location>
        <begin position="108"/>
        <end position="383"/>
    </location>
</feature>
<evidence type="ECO:0000256" key="7">
    <source>
        <dbReference type="SAM" id="Phobius"/>
    </source>
</evidence>
<dbReference type="AlphaFoldDB" id="A0AAX2HDB1"/>
<gene>
    <name evidence="9" type="primary">yopB</name>
    <name evidence="9" type="ORF">PLUA15_50137</name>
</gene>
<evidence type="ECO:0000256" key="2">
    <source>
        <dbReference type="ARBA" id="ARBA00022870"/>
    </source>
</evidence>
<feature type="transmembrane region" description="Helical" evidence="7">
    <location>
        <begin position="196"/>
        <end position="219"/>
    </location>
</feature>
<accession>A0AAX2HDB1</accession>
<feature type="transmembrane region" description="Helical" evidence="7">
    <location>
        <begin position="231"/>
        <end position="256"/>
    </location>
</feature>
<dbReference type="GO" id="GO:0033644">
    <property type="term" value="C:host cell membrane"/>
    <property type="evidence" value="ECO:0007669"/>
    <property type="project" value="UniProtKB-SubCell"/>
</dbReference>
<reference evidence="9 10" key="1">
    <citation type="submission" date="2017-08" db="EMBL/GenBank/DDBJ databases">
        <authorList>
            <person name="Chaillou S."/>
        </authorList>
    </citation>
    <scope>NUCLEOTIDE SEQUENCE [LARGE SCALE GENOMIC DNA]</scope>
    <source>
        <strain evidence="9 10">MFPA15A1205</strain>
    </source>
</reference>
<comment type="caution">
    <text evidence="9">The sequence shown here is derived from an EMBL/GenBank/DDBJ whole genome shotgun (WGS) entry which is preliminary data.</text>
</comment>
<keyword evidence="7" id="KW-1133">Transmembrane helix</keyword>
<evidence type="ECO:0000313" key="10">
    <source>
        <dbReference type="Proteomes" id="UP000219564"/>
    </source>
</evidence>
<keyword evidence="3" id="KW-0843">Virulence</keyword>
<sequence>MIASAIDRNGLTPGAASTAEPDGPKRAEREHDVTVSRVQAQAWSAAPSQGVQLPAPAPGVAHSLQPQTLANIKQLVSTVIHDSSRLTQQLLVAVPRLAAARLSSPQAFEIELSRITSELGSAQKANKLEDIKRAREQNLQKMDDNQKKIQESQDAAKEAQKSGLAAKIFGWVSAVASIIVGLIMVASGAGAIAGALMIAGGVMGIVSQSVQAAAAAGWISKETMEKLGPVLMGIEIAVALMAAVASFGGTAVAGVAKLGAKMGTKVAELTATIASKVTEFGSKFGTVASLSMSHGAKLGVQVADVTLDVANGASQAVNNSYQAHAALRQADVLENRAELSAFQAVIDILREELTRMVEAFTQVMEQIFQMINAKGDLLHNLSSRPAAI</sequence>
<keyword evidence="5" id="KW-0175">Coiled coil</keyword>
<comment type="subcellular location">
    <subcellularLocation>
        <location evidence="1">Host membrane</location>
        <topology evidence="1">Multi-pass membrane protein</topology>
    </subcellularLocation>
</comment>
<protein>
    <submittedName>
        <fullName evidence="9">Protein YopB</fullName>
    </submittedName>
</protein>
<comment type="similarity">
    <text evidence="4">Belongs to the SctE/SipB/YopB family.</text>
</comment>
<keyword evidence="7" id="KW-0472">Membrane</keyword>
<evidence type="ECO:0000256" key="3">
    <source>
        <dbReference type="ARBA" id="ARBA00023026"/>
    </source>
</evidence>
<evidence type="ECO:0000256" key="5">
    <source>
        <dbReference type="SAM" id="Coils"/>
    </source>
</evidence>
<evidence type="ECO:0000256" key="1">
    <source>
        <dbReference type="ARBA" id="ARBA00004301"/>
    </source>
</evidence>
<keyword evidence="7" id="KW-0812">Transmembrane</keyword>
<evidence type="ECO:0000256" key="4">
    <source>
        <dbReference type="ARBA" id="ARBA00035640"/>
    </source>
</evidence>
<organism evidence="9 10">
    <name type="scientific">Pseudomonas lundensis</name>
    <dbReference type="NCBI Taxonomy" id="86185"/>
    <lineage>
        <taxon>Bacteria</taxon>
        <taxon>Pseudomonadati</taxon>
        <taxon>Pseudomonadota</taxon>
        <taxon>Gammaproteobacteria</taxon>
        <taxon>Pseudomonadales</taxon>
        <taxon>Pseudomonadaceae</taxon>
        <taxon>Pseudomonas</taxon>
    </lineage>
</organism>
<evidence type="ECO:0000256" key="6">
    <source>
        <dbReference type="SAM" id="MobiDB-lite"/>
    </source>
</evidence>
<dbReference type="Proteomes" id="UP000219564">
    <property type="component" value="Unassembled WGS sequence"/>
</dbReference>
<feature type="coiled-coil region" evidence="5">
    <location>
        <begin position="125"/>
        <end position="162"/>
    </location>
</feature>
<feature type="compositionally biased region" description="Basic and acidic residues" evidence="6">
    <location>
        <begin position="22"/>
        <end position="31"/>
    </location>
</feature>
<name>A0AAX2HDB1_9PSED</name>
<proteinExistence type="inferred from homology"/>
<feature type="transmembrane region" description="Helical" evidence="7">
    <location>
        <begin position="168"/>
        <end position="189"/>
    </location>
</feature>
<feature type="region of interest" description="Disordered" evidence="6">
    <location>
        <begin position="1"/>
        <end position="31"/>
    </location>
</feature>
<evidence type="ECO:0000259" key="8">
    <source>
        <dbReference type="Pfam" id="PF04888"/>
    </source>
</evidence>